<dbReference type="EMBL" id="JASPKZ010001977">
    <property type="protein sequence ID" value="KAJ9596620.1"/>
    <property type="molecule type" value="Genomic_DNA"/>
</dbReference>
<feature type="chain" id="PRO_5041942076" evidence="1">
    <location>
        <begin position="21"/>
        <end position="255"/>
    </location>
</feature>
<name>A0AAD8EMW4_DIPPU</name>
<evidence type="ECO:0000256" key="1">
    <source>
        <dbReference type="SAM" id="SignalP"/>
    </source>
</evidence>
<dbReference type="AlphaFoldDB" id="A0AAD8EMW4"/>
<evidence type="ECO:0000313" key="3">
    <source>
        <dbReference type="Proteomes" id="UP001233999"/>
    </source>
</evidence>
<sequence length="255" mass="29102">MERRQLLFLCFLLLFVHLDAKDCHQVYLHPMAMVYETDIDSEEDALSVSATAGIFGRGKHGKIVKNVLKALRSRCQTKCDVSTEDIDGMCAENVILPLGLDLKNVTVNVFSTRSVVLEYLNCIRLAFRLEYLNCFTLTFRLVFHMLECLNCIRLNFYRLQCLNCICYVCVYMNMAHLAVISYQPQRGVTVPSGLDEFLKYFIILDCLSEDENGTEAEEEMKANLMQNGKTTNSNDAALAVVKCMYHAVTEHFIFP</sequence>
<keyword evidence="1" id="KW-0732">Signal</keyword>
<protein>
    <submittedName>
        <fullName evidence="2">Uncharacterized protein</fullName>
    </submittedName>
</protein>
<reference evidence="2" key="2">
    <citation type="submission" date="2023-05" db="EMBL/GenBank/DDBJ databases">
        <authorList>
            <person name="Fouks B."/>
        </authorList>
    </citation>
    <scope>NUCLEOTIDE SEQUENCE</scope>
    <source>
        <strain evidence="2">Stay&amp;Tobe</strain>
        <tissue evidence="2">Testes</tissue>
    </source>
</reference>
<keyword evidence="3" id="KW-1185">Reference proteome</keyword>
<reference evidence="2" key="1">
    <citation type="journal article" date="2023" name="IScience">
        <title>Live-bearing cockroach genome reveals convergent evolutionary mechanisms linked to viviparity in insects and beyond.</title>
        <authorList>
            <person name="Fouks B."/>
            <person name="Harrison M.C."/>
            <person name="Mikhailova A.A."/>
            <person name="Marchal E."/>
            <person name="English S."/>
            <person name="Carruthers M."/>
            <person name="Jennings E.C."/>
            <person name="Chiamaka E.L."/>
            <person name="Frigard R.A."/>
            <person name="Pippel M."/>
            <person name="Attardo G.M."/>
            <person name="Benoit J.B."/>
            <person name="Bornberg-Bauer E."/>
            <person name="Tobe S.S."/>
        </authorList>
    </citation>
    <scope>NUCLEOTIDE SEQUENCE</scope>
    <source>
        <strain evidence="2">Stay&amp;Tobe</strain>
    </source>
</reference>
<comment type="caution">
    <text evidence="2">The sequence shown here is derived from an EMBL/GenBank/DDBJ whole genome shotgun (WGS) entry which is preliminary data.</text>
</comment>
<organism evidence="2 3">
    <name type="scientific">Diploptera punctata</name>
    <name type="common">Pacific beetle cockroach</name>
    <dbReference type="NCBI Taxonomy" id="6984"/>
    <lineage>
        <taxon>Eukaryota</taxon>
        <taxon>Metazoa</taxon>
        <taxon>Ecdysozoa</taxon>
        <taxon>Arthropoda</taxon>
        <taxon>Hexapoda</taxon>
        <taxon>Insecta</taxon>
        <taxon>Pterygota</taxon>
        <taxon>Neoptera</taxon>
        <taxon>Polyneoptera</taxon>
        <taxon>Dictyoptera</taxon>
        <taxon>Blattodea</taxon>
        <taxon>Blaberoidea</taxon>
        <taxon>Blaberidae</taxon>
        <taxon>Diplopterinae</taxon>
        <taxon>Diploptera</taxon>
    </lineage>
</organism>
<proteinExistence type="predicted"/>
<accession>A0AAD8EMW4</accession>
<dbReference type="Proteomes" id="UP001233999">
    <property type="component" value="Unassembled WGS sequence"/>
</dbReference>
<evidence type="ECO:0000313" key="2">
    <source>
        <dbReference type="EMBL" id="KAJ9596620.1"/>
    </source>
</evidence>
<feature type="signal peptide" evidence="1">
    <location>
        <begin position="1"/>
        <end position="20"/>
    </location>
</feature>
<gene>
    <name evidence="2" type="ORF">L9F63_012317</name>
</gene>